<dbReference type="Proteomes" id="UP000555103">
    <property type="component" value="Unassembled WGS sequence"/>
</dbReference>
<name>A0A840CUH3_9BACT</name>
<dbReference type="InterPro" id="IPR041487">
    <property type="entry name" value="HEPN/Toprim-NTD1"/>
</dbReference>
<comment type="caution">
    <text evidence="2">The sequence shown here is derived from an EMBL/GenBank/DDBJ whole genome shotgun (WGS) entry which is preliminary data.</text>
</comment>
<proteinExistence type="predicted"/>
<feature type="domain" description="HEPN/Toprim N-terminal" evidence="1">
    <location>
        <begin position="1"/>
        <end position="197"/>
    </location>
</feature>
<reference evidence="2 3" key="1">
    <citation type="submission" date="2020-08" db="EMBL/GenBank/DDBJ databases">
        <title>Genomic Encyclopedia of Type Strains, Phase IV (KMG-IV): sequencing the most valuable type-strain genomes for metagenomic binning, comparative biology and taxonomic classification.</title>
        <authorList>
            <person name="Goeker M."/>
        </authorList>
    </citation>
    <scope>NUCLEOTIDE SEQUENCE [LARGE SCALE GENOMIC DNA]</scope>
    <source>
        <strain evidence="2 3">DSM 104969</strain>
    </source>
</reference>
<dbReference type="RefSeq" id="WP_183306319.1">
    <property type="nucleotide sequence ID" value="NZ_JACIEP010000004.1"/>
</dbReference>
<dbReference type="Pfam" id="PF18871">
    <property type="entry name" value="HEPN_Toprim_N"/>
    <property type="match status" value="1"/>
</dbReference>
<evidence type="ECO:0000259" key="1">
    <source>
        <dbReference type="Pfam" id="PF18871"/>
    </source>
</evidence>
<keyword evidence="3" id="KW-1185">Reference proteome</keyword>
<organism evidence="2 3">
    <name type="scientific">Dysgonomonas hofstadii</name>
    <dbReference type="NCBI Taxonomy" id="637886"/>
    <lineage>
        <taxon>Bacteria</taxon>
        <taxon>Pseudomonadati</taxon>
        <taxon>Bacteroidota</taxon>
        <taxon>Bacteroidia</taxon>
        <taxon>Bacteroidales</taxon>
        <taxon>Dysgonomonadaceae</taxon>
        <taxon>Dysgonomonas</taxon>
    </lineage>
</organism>
<gene>
    <name evidence="2" type="ORF">GGR21_001266</name>
</gene>
<dbReference type="AlphaFoldDB" id="A0A840CUH3"/>
<dbReference type="EMBL" id="JACIEP010000004">
    <property type="protein sequence ID" value="MBB4035373.1"/>
    <property type="molecule type" value="Genomic_DNA"/>
</dbReference>
<protein>
    <recommendedName>
        <fullName evidence="1">HEPN/Toprim N-terminal domain-containing protein</fullName>
    </recommendedName>
</protein>
<sequence length="394" mass="46228">MGSMITLGIGEMEVDWGKNWYFNDYSNLFLPADEKDIPYYYAYDIIEYKPGYSRKMSKIKDRLELLGYSIHNLRNIYQKYLIDYFEDYSAVSLTYEELLNIFSNISIKDYRENLDDAVRKYAIEHILNHKLFEPLRKPYSDDFAFDSDHFFENFDVKFLLRLLMENPQNLDLDLEWRTADVIEGGYVDEDSMCIGIDDSDKFLIVTEGSSDTFIIKKALEILKPDIADFFTFIDMEDNYPFSGTGNLFRFCQGLSSIKIQNKVLVIFDNDLEGVSNFKKVRKLKLPKNMGVMKLPDCEYFENFTTVGVSGESQQNINGRAVAIECFLDFTKTESSSHRIRWTNYLKDYNDYQGSLENKENYVKPFKKIQDKIGYDFSKLEILVNAIYQNCIRLV</sequence>
<accession>A0A840CUH3</accession>
<evidence type="ECO:0000313" key="2">
    <source>
        <dbReference type="EMBL" id="MBB4035373.1"/>
    </source>
</evidence>
<evidence type="ECO:0000313" key="3">
    <source>
        <dbReference type="Proteomes" id="UP000555103"/>
    </source>
</evidence>